<organism evidence="1 2">
    <name type="scientific">Bacillus inaquosorum KCTC 13429</name>
    <dbReference type="NCBI Taxonomy" id="1236548"/>
    <lineage>
        <taxon>Bacteria</taxon>
        <taxon>Bacillati</taxon>
        <taxon>Bacillota</taxon>
        <taxon>Bacilli</taxon>
        <taxon>Bacillales</taxon>
        <taxon>Bacillaceae</taxon>
        <taxon>Bacillus</taxon>
    </lineage>
</organism>
<dbReference type="EMBL" id="AMXN01000001">
    <property type="protein sequence ID" value="ELS63113.1"/>
    <property type="molecule type" value="Genomic_DNA"/>
</dbReference>
<keyword evidence="2" id="KW-1185">Reference proteome</keyword>
<dbReference type="AlphaFoldDB" id="A0A9W5LLT9"/>
<protein>
    <submittedName>
        <fullName evidence="1">Uncharacterized protein</fullName>
    </submittedName>
</protein>
<gene>
    <name evidence="1" type="ORF">BSI_05040</name>
</gene>
<evidence type="ECO:0000313" key="1">
    <source>
        <dbReference type="EMBL" id="ELS63113.1"/>
    </source>
</evidence>
<evidence type="ECO:0000313" key="2">
    <source>
        <dbReference type="Proteomes" id="UP000011182"/>
    </source>
</evidence>
<sequence>MREKKSAVFSRGLRLRKRAAKKGCLPKRSGGMFFYETFACIFTGVDGLFDELGDAGQKNCGCRGLYGSAYIPKKSGGAGRRTCFVL</sequence>
<dbReference type="Proteomes" id="UP000011182">
    <property type="component" value="Unassembled WGS sequence"/>
</dbReference>
<proteinExistence type="predicted"/>
<name>A0A9W5LLT9_9BACI</name>
<reference evidence="1 2" key="1">
    <citation type="journal article" date="2014" name="Syst. Appl. Microbiol.">
        <title>Genomic insights into the taxonomic status of the three subspecies of Bacillus subtilis.</title>
        <authorList>
            <person name="Yi H."/>
            <person name="Chun J."/>
            <person name="Cha C.J."/>
        </authorList>
    </citation>
    <scope>NUCLEOTIDE SEQUENCE [LARGE SCALE GENOMIC DNA]</scope>
    <source>
        <strain evidence="1 2">KCTC 13429</strain>
    </source>
</reference>
<comment type="caution">
    <text evidence="1">The sequence shown here is derived from an EMBL/GenBank/DDBJ whole genome shotgun (WGS) entry which is preliminary data.</text>
</comment>
<accession>A0A9W5LLT9</accession>